<name>A0A0G0W6L5_9BACT</name>
<dbReference type="Proteomes" id="UP000034562">
    <property type="component" value="Unassembled WGS sequence"/>
</dbReference>
<dbReference type="InterPro" id="IPR019734">
    <property type="entry name" value="TPR_rpt"/>
</dbReference>
<evidence type="ECO:0000313" key="3">
    <source>
        <dbReference type="Proteomes" id="UP000034562"/>
    </source>
</evidence>
<sequence>MNADMSSKDVISNQTDLDIKRPASILMKMDVSLAQKAINLALNGKWEEAVKTNLEILSLSPMDVDSLNRLARCYSELGQIGKAKKTTQKVLDIDPLDSIAQKCLEKWLVVKTGDRQKIGVTSLESFLEEPGKTKIAPLTHLGDTGILACVDSGDEVRLLPHAHRVSVTTSDGKYLGRLHDDLAARLRNLLKNGRKYHVLVKSIDPKKEVSVFIREIEPGNKPGMGPSFSTEKIEYIAFTSPELVHKDKKLMEFQEEITEEEM</sequence>
<keyword evidence="1" id="KW-0802">TPR repeat</keyword>
<dbReference type="Gene3D" id="1.25.40.10">
    <property type="entry name" value="Tetratricopeptide repeat domain"/>
    <property type="match status" value="1"/>
</dbReference>
<evidence type="ECO:0000313" key="2">
    <source>
        <dbReference type="EMBL" id="KKR70897.1"/>
    </source>
</evidence>
<dbReference type="EMBL" id="LBZK01000014">
    <property type="protein sequence ID" value="KKR70897.1"/>
    <property type="molecule type" value="Genomic_DNA"/>
</dbReference>
<dbReference type="AlphaFoldDB" id="A0A0G0W6L5"/>
<dbReference type="STRING" id="1618563.UU12_C0014G0007"/>
<comment type="caution">
    <text evidence="2">The sequence shown here is derived from an EMBL/GenBank/DDBJ whole genome shotgun (WGS) entry which is preliminary data.</text>
</comment>
<feature type="repeat" description="TPR" evidence="1">
    <location>
        <begin position="64"/>
        <end position="97"/>
    </location>
</feature>
<dbReference type="SUPFAM" id="SSF48452">
    <property type="entry name" value="TPR-like"/>
    <property type="match status" value="1"/>
</dbReference>
<accession>A0A0G0W6L5</accession>
<evidence type="ECO:0000256" key="1">
    <source>
        <dbReference type="PROSITE-ProRule" id="PRU00339"/>
    </source>
</evidence>
<proteinExistence type="predicted"/>
<gene>
    <name evidence="2" type="ORF">UU12_C0014G0007</name>
</gene>
<organism evidence="2 3">
    <name type="scientific">Candidatus Woesebacteria bacterium GW2011_GWA2_40_7b</name>
    <dbReference type="NCBI Taxonomy" id="1618563"/>
    <lineage>
        <taxon>Bacteria</taxon>
        <taxon>Candidatus Woeseibacteriota</taxon>
    </lineage>
</organism>
<dbReference type="SMART" id="SM00028">
    <property type="entry name" value="TPR"/>
    <property type="match status" value="1"/>
</dbReference>
<dbReference type="InterPro" id="IPR011990">
    <property type="entry name" value="TPR-like_helical_dom_sf"/>
</dbReference>
<reference evidence="2 3" key="1">
    <citation type="journal article" date="2015" name="Nature">
        <title>rRNA introns, odd ribosomes, and small enigmatic genomes across a large radiation of phyla.</title>
        <authorList>
            <person name="Brown C.T."/>
            <person name="Hug L.A."/>
            <person name="Thomas B.C."/>
            <person name="Sharon I."/>
            <person name="Castelle C.J."/>
            <person name="Singh A."/>
            <person name="Wilkins M.J."/>
            <person name="Williams K.H."/>
            <person name="Banfield J.F."/>
        </authorList>
    </citation>
    <scope>NUCLEOTIDE SEQUENCE [LARGE SCALE GENOMIC DNA]</scope>
</reference>
<protein>
    <submittedName>
        <fullName evidence="2">Uncharacterized protein</fullName>
    </submittedName>
</protein>
<dbReference type="PROSITE" id="PS50005">
    <property type="entry name" value="TPR"/>
    <property type="match status" value="1"/>
</dbReference>